<dbReference type="PANTHER" id="PTHR47219">
    <property type="entry name" value="RAB GTPASE-ACTIVATING PROTEIN 1-LIKE"/>
    <property type="match status" value="1"/>
</dbReference>
<dbReference type="SMART" id="SM00164">
    <property type="entry name" value="TBC"/>
    <property type="match status" value="1"/>
</dbReference>
<evidence type="ECO:0000259" key="1">
    <source>
        <dbReference type="PROSITE" id="PS50086"/>
    </source>
</evidence>
<evidence type="ECO:0000313" key="2">
    <source>
        <dbReference type="EMBL" id="UYV70172.1"/>
    </source>
</evidence>
<dbReference type="PANTHER" id="PTHR47219:SF20">
    <property type="entry name" value="TBC1 DOMAIN FAMILY MEMBER 2B"/>
    <property type="match status" value="1"/>
</dbReference>
<dbReference type="SUPFAM" id="SSF47923">
    <property type="entry name" value="Ypt/Rab-GAP domain of gyp1p"/>
    <property type="match status" value="2"/>
</dbReference>
<protein>
    <submittedName>
        <fullName evidence="2">GRTP1</fullName>
    </submittedName>
</protein>
<dbReference type="Proteomes" id="UP001235939">
    <property type="component" value="Chromosome 07"/>
</dbReference>
<gene>
    <name evidence="2" type="ORF">LAZ67_7002065</name>
</gene>
<dbReference type="Gene3D" id="1.10.8.270">
    <property type="entry name" value="putative rabgap domain of human tbc1 domain family member 14 like domains"/>
    <property type="match status" value="1"/>
</dbReference>
<dbReference type="Pfam" id="PF00566">
    <property type="entry name" value="RabGAP-TBC"/>
    <property type="match status" value="1"/>
</dbReference>
<dbReference type="InterPro" id="IPR000195">
    <property type="entry name" value="Rab-GAP-TBC_dom"/>
</dbReference>
<sequence length="317" mass="36432">MSAKIVSILIFEMVYAASLYLINKVALMIARSLYYVNWWQVWCLVSGANDLKAENPGVYRQLLESPHDDDIMESIDTDIPRTFPDNIYFRNDPEGKCKNLKNVLVAFAHYDKSVGYCQQQCGWVQGLNFITGMLLLVTENEENAFWLLVCLVQHILPPGYYTSSMSGLLMDIEVFSLLLQEGFNHPILDVVQQQCLKWVLSRIKDPEVSEQLKKHDVPLNLVASKWFICLYADVLPIETLLRLWDCLFYEGSKVLFRAALCLVMVNRERILAAKSFVEIVEIFKGIGRDIFPTYCHEFMKVSTLFTLSSVGPMWKLS</sequence>
<dbReference type="InterPro" id="IPR050302">
    <property type="entry name" value="Rab_GAP_TBC_domain"/>
</dbReference>
<keyword evidence="3" id="KW-1185">Reference proteome</keyword>
<dbReference type="Gene3D" id="1.10.472.80">
    <property type="entry name" value="Ypt/Rab-GAP domain of gyp1p, domain 3"/>
    <property type="match status" value="1"/>
</dbReference>
<dbReference type="EMBL" id="CP092869">
    <property type="protein sequence ID" value="UYV70172.1"/>
    <property type="molecule type" value="Genomic_DNA"/>
</dbReference>
<organism evidence="2 3">
    <name type="scientific">Cordylochernes scorpioides</name>
    <dbReference type="NCBI Taxonomy" id="51811"/>
    <lineage>
        <taxon>Eukaryota</taxon>
        <taxon>Metazoa</taxon>
        <taxon>Ecdysozoa</taxon>
        <taxon>Arthropoda</taxon>
        <taxon>Chelicerata</taxon>
        <taxon>Arachnida</taxon>
        <taxon>Pseudoscorpiones</taxon>
        <taxon>Cheliferoidea</taxon>
        <taxon>Chernetidae</taxon>
        <taxon>Cordylochernes</taxon>
    </lineage>
</organism>
<accession>A0ABY6KQP5</accession>
<reference evidence="2 3" key="1">
    <citation type="submission" date="2022-01" db="EMBL/GenBank/DDBJ databases">
        <title>A chromosomal length assembly of Cordylochernes scorpioides.</title>
        <authorList>
            <person name="Zeh D."/>
            <person name="Zeh J."/>
        </authorList>
    </citation>
    <scope>NUCLEOTIDE SEQUENCE [LARGE SCALE GENOMIC DNA]</scope>
    <source>
        <strain evidence="2">IN4F17</strain>
        <tissue evidence="2">Whole Body</tissue>
    </source>
</reference>
<dbReference type="PROSITE" id="PS50086">
    <property type="entry name" value="TBC_RABGAP"/>
    <property type="match status" value="1"/>
</dbReference>
<dbReference type="InterPro" id="IPR035969">
    <property type="entry name" value="Rab-GAP_TBC_sf"/>
</dbReference>
<name>A0ABY6KQP5_9ARAC</name>
<proteinExistence type="predicted"/>
<feature type="domain" description="Rab-GAP TBC" evidence="1">
    <location>
        <begin position="32"/>
        <end position="251"/>
    </location>
</feature>
<evidence type="ECO:0000313" key="3">
    <source>
        <dbReference type="Proteomes" id="UP001235939"/>
    </source>
</evidence>